<dbReference type="AlphaFoldDB" id="A0A7X3LY06"/>
<keyword evidence="3" id="KW-1185">Reference proteome</keyword>
<comment type="caution">
    <text evidence="2">The sequence shown here is derived from an EMBL/GenBank/DDBJ whole genome shotgun (WGS) entry which is preliminary data.</text>
</comment>
<evidence type="ECO:0000313" key="2">
    <source>
        <dbReference type="EMBL" id="MXN67196.1"/>
    </source>
</evidence>
<dbReference type="Pfam" id="PF00535">
    <property type="entry name" value="Glycos_transf_2"/>
    <property type="match status" value="1"/>
</dbReference>
<dbReference type="EMBL" id="WUMV01000009">
    <property type="protein sequence ID" value="MXN67196.1"/>
    <property type="molecule type" value="Genomic_DNA"/>
</dbReference>
<keyword evidence="2" id="KW-0808">Transferase</keyword>
<organism evidence="2 3">
    <name type="scientific">Stappia sediminis</name>
    <dbReference type="NCBI Taxonomy" id="2692190"/>
    <lineage>
        <taxon>Bacteria</taxon>
        <taxon>Pseudomonadati</taxon>
        <taxon>Pseudomonadota</taxon>
        <taxon>Alphaproteobacteria</taxon>
        <taxon>Hyphomicrobiales</taxon>
        <taxon>Stappiaceae</taxon>
        <taxon>Stappia</taxon>
    </lineage>
</organism>
<protein>
    <submittedName>
        <fullName evidence="2">Glycosyltransferase</fullName>
    </submittedName>
</protein>
<dbReference type="InterPro" id="IPR029044">
    <property type="entry name" value="Nucleotide-diphossugar_trans"/>
</dbReference>
<dbReference type="CDD" id="cd00761">
    <property type="entry name" value="Glyco_tranf_GTA_type"/>
    <property type="match status" value="1"/>
</dbReference>
<dbReference type="RefSeq" id="WP_160777427.1">
    <property type="nucleotide sequence ID" value="NZ_WUMV01000009.1"/>
</dbReference>
<dbReference type="GO" id="GO:0016758">
    <property type="term" value="F:hexosyltransferase activity"/>
    <property type="evidence" value="ECO:0007669"/>
    <property type="project" value="UniProtKB-ARBA"/>
</dbReference>
<reference evidence="2 3" key="1">
    <citation type="submission" date="2019-12" db="EMBL/GenBank/DDBJ databases">
        <authorList>
            <person name="Li M."/>
        </authorList>
    </citation>
    <scope>NUCLEOTIDE SEQUENCE [LARGE SCALE GENOMIC DNA]</scope>
    <source>
        <strain evidence="2 3">GBMRC 2046</strain>
    </source>
</reference>
<dbReference type="InterPro" id="IPR001173">
    <property type="entry name" value="Glyco_trans_2-like"/>
</dbReference>
<dbReference type="Gene3D" id="3.90.550.10">
    <property type="entry name" value="Spore Coat Polysaccharide Biosynthesis Protein SpsA, Chain A"/>
    <property type="match status" value="1"/>
</dbReference>
<sequence>MLYFAGAADGPDTGYVLFSDVFREIPELDCSSYLDRQVIQVRRKLEKRVHIFKTGQIAETVKGFGGEKVLWFWDEKSRLDEYRSLATERDTLSVRADHRAVQHAASLCLKFSSNDGKGTAEQLKLSRERFEKLRASIDTDDIYIFGTGASLSSVDFDLLEEGEFIATNSMIRNREVLEKMAPRIIVASDPIFHAGPSTYAARFRQDLIDAMRTYGSCYVFPMRDYGAYLTYLPEDLHEKLIPVPISNSHGMNLRFPEDFCVGATSNVMTLFLLPLAASLGKRITLAGFDGRPIGNNEYFWSHSKDFQYDAEMDEIQDAHPAFFSIDYDEYYEVHCQTLKAYLREIENAGIEVSSIADSFIPAIKGRYVARAGEVAPSSARPLVSIIMPAFNVEEGVRSTIETIRSQSLKDFEIICIDDGSTDRTLEIIRELSRKDARIKVVEGPRQGVSGARNAGLERARGKYICFADADDPMPAESLSVRVAGLEQAEVGSICFGRTEIIGDDGRELGIQFGARSEIGFEGMFDSRFHLNSVIGPAHIMKMERFPAGVQYGEDWLYLARLMRHGVKAVPVEQVVAAYRWHFNSATGSAFRRHSMGLLEVLDMLGKDEPSNIHLPLKYRVGISSERISAEKLRRLCLLAVYEAFKGREVPDPRLVDQIRLYSSRVTKVEFSVRSLEAIAARVFLLPVGTRELNSAIHGRREALMRVQDELSSTAILATFRTEIFRLLGLEMKANAQSRANRTKKTLGKTMHRCLLHLHRATRDKPLVSGISNELARLYDRHLA</sequence>
<evidence type="ECO:0000259" key="1">
    <source>
        <dbReference type="Pfam" id="PF00535"/>
    </source>
</evidence>
<dbReference type="Proteomes" id="UP000433101">
    <property type="component" value="Unassembled WGS sequence"/>
</dbReference>
<evidence type="ECO:0000313" key="3">
    <source>
        <dbReference type="Proteomes" id="UP000433101"/>
    </source>
</evidence>
<dbReference type="PANTHER" id="PTHR22916">
    <property type="entry name" value="GLYCOSYLTRANSFERASE"/>
    <property type="match status" value="1"/>
</dbReference>
<feature type="domain" description="Glycosyltransferase 2-like" evidence="1">
    <location>
        <begin position="384"/>
        <end position="509"/>
    </location>
</feature>
<dbReference type="SUPFAM" id="SSF53448">
    <property type="entry name" value="Nucleotide-diphospho-sugar transferases"/>
    <property type="match status" value="1"/>
</dbReference>
<accession>A0A7X3LY06</accession>
<gene>
    <name evidence="2" type="ORF">GR183_19985</name>
</gene>
<name>A0A7X3LY06_9HYPH</name>
<dbReference type="PANTHER" id="PTHR22916:SF3">
    <property type="entry name" value="UDP-GLCNAC:BETAGAL BETA-1,3-N-ACETYLGLUCOSAMINYLTRANSFERASE-LIKE PROTEIN 1"/>
    <property type="match status" value="1"/>
</dbReference>
<proteinExistence type="predicted"/>